<dbReference type="CDD" id="cd04186">
    <property type="entry name" value="GT_2_like_c"/>
    <property type="match status" value="1"/>
</dbReference>
<feature type="transmembrane region" description="Helical" evidence="5">
    <location>
        <begin position="268"/>
        <end position="287"/>
    </location>
</feature>
<dbReference type="EMBL" id="NXNG01000001">
    <property type="protein sequence ID" value="PWT26249.1"/>
    <property type="molecule type" value="Genomic_DNA"/>
</dbReference>
<dbReference type="InterPro" id="IPR001173">
    <property type="entry name" value="Glyco_trans_2-like"/>
</dbReference>
<evidence type="ECO:0000256" key="4">
    <source>
        <dbReference type="ARBA" id="ARBA00022679"/>
    </source>
</evidence>
<proteinExistence type="inferred from homology"/>
<organism evidence="7 8">
    <name type="scientific">Butyrivibrio fibrisolvens</name>
    <dbReference type="NCBI Taxonomy" id="831"/>
    <lineage>
        <taxon>Bacteria</taxon>
        <taxon>Bacillati</taxon>
        <taxon>Bacillota</taxon>
        <taxon>Clostridia</taxon>
        <taxon>Lachnospirales</taxon>
        <taxon>Lachnospiraceae</taxon>
        <taxon>Butyrivibrio</taxon>
    </lineage>
</organism>
<keyword evidence="3" id="KW-0328">Glycosyltransferase</keyword>
<evidence type="ECO:0000313" key="7">
    <source>
        <dbReference type="EMBL" id="PWT26249.1"/>
    </source>
</evidence>
<reference evidence="7 8" key="1">
    <citation type="submission" date="2017-09" db="EMBL/GenBank/DDBJ databases">
        <title>High-quality draft genome sequence of Butyrivibrio fibrisolvens INBov1, isolated from cow rumen.</title>
        <authorList>
            <person name="Rodriguez Hernaez J."/>
            <person name="Rivarola M."/>
            <person name="Paniego N."/>
            <person name="Cravero S."/>
            <person name="Ceron Cucchi M."/>
            <person name="Martinez M.C."/>
        </authorList>
    </citation>
    <scope>NUCLEOTIDE SEQUENCE [LARGE SCALE GENOMIC DNA]</scope>
    <source>
        <strain evidence="7 8">INBov1</strain>
    </source>
</reference>
<protein>
    <recommendedName>
        <fullName evidence="6">Glycosyltransferase 2-like domain-containing protein</fullName>
    </recommendedName>
</protein>
<evidence type="ECO:0000313" key="8">
    <source>
        <dbReference type="Proteomes" id="UP000245488"/>
    </source>
</evidence>
<dbReference type="SUPFAM" id="SSF53448">
    <property type="entry name" value="Nucleotide-diphospho-sugar transferases"/>
    <property type="match status" value="1"/>
</dbReference>
<evidence type="ECO:0000256" key="5">
    <source>
        <dbReference type="SAM" id="Phobius"/>
    </source>
</evidence>
<comment type="pathway">
    <text evidence="1">Cell wall biogenesis; cell wall polysaccharide biosynthesis.</text>
</comment>
<accession>A0A317FYC4</accession>
<dbReference type="GO" id="GO:0016757">
    <property type="term" value="F:glycosyltransferase activity"/>
    <property type="evidence" value="ECO:0007669"/>
    <property type="project" value="UniProtKB-KW"/>
</dbReference>
<sequence length="328" mass="38106">MNNKCEEKLVSVVIPTWNRYEMVKSCIESVLRSDYKNIEIIIIDNASTDGTSDLLNRDFSDEPRVKIWRLNKNLMAAGGRNAGLSHANGELILILDNDNIIHNDMISKLVEAMEKKEDASFMGALTINVKSNTIWVLRGAYQNFWTSRSYAYGDGLPADDIDSFEEYYQTMGAPNAFMIRRNVIDVIGGFDEEFYAMYEEIDFAYRMQKAGMKAYLCTGARTDHYGYVADNQSAKLRQLGIEDVDRTYHFARNRFIMEKKFAKWYQRFVFYLLFANIYTVYYSYIAIKEGRKDIAKAYIKGAMDGYKYKCQKDIFCNYKHTEDIVEVK</sequence>
<comment type="caution">
    <text evidence="7">The sequence shown here is derived from an EMBL/GenBank/DDBJ whole genome shotgun (WGS) entry which is preliminary data.</text>
</comment>
<keyword evidence="4" id="KW-0808">Transferase</keyword>
<dbReference type="RefSeq" id="WP_110072123.1">
    <property type="nucleotide sequence ID" value="NZ_CM009896.1"/>
</dbReference>
<keyword evidence="5" id="KW-0812">Transmembrane</keyword>
<dbReference type="Pfam" id="PF00535">
    <property type="entry name" value="Glycos_transf_2"/>
    <property type="match status" value="1"/>
</dbReference>
<keyword evidence="5" id="KW-0472">Membrane</keyword>
<dbReference type="PANTHER" id="PTHR43179">
    <property type="entry name" value="RHAMNOSYLTRANSFERASE WBBL"/>
    <property type="match status" value="1"/>
</dbReference>
<evidence type="ECO:0000259" key="6">
    <source>
        <dbReference type="Pfam" id="PF00535"/>
    </source>
</evidence>
<evidence type="ECO:0000256" key="2">
    <source>
        <dbReference type="ARBA" id="ARBA00006739"/>
    </source>
</evidence>
<feature type="domain" description="Glycosyltransferase 2-like" evidence="6">
    <location>
        <begin position="11"/>
        <end position="152"/>
    </location>
</feature>
<dbReference type="AlphaFoldDB" id="A0A317FYC4"/>
<gene>
    <name evidence="7" type="ORF">CPT75_03485</name>
</gene>
<evidence type="ECO:0000256" key="1">
    <source>
        <dbReference type="ARBA" id="ARBA00004776"/>
    </source>
</evidence>
<dbReference type="Proteomes" id="UP000245488">
    <property type="component" value="Chromosome"/>
</dbReference>
<dbReference type="PANTHER" id="PTHR43179:SF12">
    <property type="entry name" value="GALACTOFURANOSYLTRANSFERASE GLFT2"/>
    <property type="match status" value="1"/>
</dbReference>
<keyword evidence="5" id="KW-1133">Transmembrane helix</keyword>
<evidence type="ECO:0000256" key="3">
    <source>
        <dbReference type="ARBA" id="ARBA00022676"/>
    </source>
</evidence>
<dbReference type="InterPro" id="IPR029044">
    <property type="entry name" value="Nucleotide-diphossugar_trans"/>
</dbReference>
<name>A0A317FYC4_BUTFI</name>
<comment type="similarity">
    <text evidence="2">Belongs to the glycosyltransferase 2 family.</text>
</comment>
<keyword evidence="8" id="KW-1185">Reference proteome</keyword>
<dbReference type="Gene3D" id="3.90.550.10">
    <property type="entry name" value="Spore Coat Polysaccharide Biosynthesis Protein SpsA, Chain A"/>
    <property type="match status" value="1"/>
</dbReference>